<gene>
    <name evidence="2" type="ORF">IRI77_11625</name>
</gene>
<dbReference type="Pfam" id="PF00903">
    <property type="entry name" value="Glyoxalase"/>
    <property type="match status" value="1"/>
</dbReference>
<organism evidence="2 3">
    <name type="scientific">Paludibaculum fermentans</name>
    <dbReference type="NCBI Taxonomy" id="1473598"/>
    <lineage>
        <taxon>Bacteria</taxon>
        <taxon>Pseudomonadati</taxon>
        <taxon>Acidobacteriota</taxon>
        <taxon>Terriglobia</taxon>
        <taxon>Bryobacterales</taxon>
        <taxon>Bryobacteraceae</taxon>
        <taxon>Paludibaculum</taxon>
    </lineage>
</organism>
<dbReference type="InterPro" id="IPR004360">
    <property type="entry name" value="Glyas_Fos-R_dOase_dom"/>
</dbReference>
<dbReference type="PANTHER" id="PTHR33993">
    <property type="entry name" value="GLYOXALASE-RELATED"/>
    <property type="match status" value="1"/>
</dbReference>
<keyword evidence="3" id="KW-1185">Reference proteome</keyword>
<dbReference type="SUPFAM" id="SSF54593">
    <property type="entry name" value="Glyoxalase/Bleomycin resistance protein/Dihydroxybiphenyl dioxygenase"/>
    <property type="match status" value="1"/>
</dbReference>
<dbReference type="CDD" id="cd07247">
    <property type="entry name" value="SgaA_N_like"/>
    <property type="match status" value="1"/>
</dbReference>
<dbReference type="RefSeq" id="WP_194452224.1">
    <property type="nucleotide sequence ID" value="NZ_CP063849.1"/>
</dbReference>
<dbReference type="KEGG" id="pfer:IRI77_11625"/>
<sequence length="124" mass="13094">MTQPITWFEIPALDLKRAKAFYEHVLGIQFKDDTMDGTNLAIFPCDREHATGGCVVQGPGYAPSRDGAVLYVNAGESLDAALSRVPAAGGEITLPKTALPPGMGAYAHIIDSEGNRVGLHSARG</sequence>
<dbReference type="InterPro" id="IPR037523">
    <property type="entry name" value="VOC_core"/>
</dbReference>
<dbReference type="Proteomes" id="UP000593892">
    <property type="component" value="Chromosome"/>
</dbReference>
<dbReference type="PANTHER" id="PTHR33993:SF2">
    <property type="entry name" value="VOC DOMAIN-CONTAINING PROTEIN"/>
    <property type="match status" value="1"/>
</dbReference>
<proteinExistence type="predicted"/>
<dbReference type="AlphaFoldDB" id="A0A7S7SML5"/>
<evidence type="ECO:0000259" key="1">
    <source>
        <dbReference type="PROSITE" id="PS51819"/>
    </source>
</evidence>
<dbReference type="EMBL" id="CP063849">
    <property type="protein sequence ID" value="QOY90564.1"/>
    <property type="molecule type" value="Genomic_DNA"/>
</dbReference>
<accession>A0A7S7SML5</accession>
<dbReference type="PROSITE" id="PS51819">
    <property type="entry name" value="VOC"/>
    <property type="match status" value="1"/>
</dbReference>
<dbReference type="InterPro" id="IPR052164">
    <property type="entry name" value="Anthracycline_SecMetBiosynth"/>
</dbReference>
<reference evidence="2 3" key="1">
    <citation type="submission" date="2020-10" db="EMBL/GenBank/DDBJ databases">
        <title>Complete genome sequence of Paludibaculum fermentans P105T, a facultatively anaerobic acidobacterium capable of dissimilatory Fe(III) reduction.</title>
        <authorList>
            <person name="Dedysh S.N."/>
            <person name="Beletsky A.V."/>
            <person name="Kulichevskaya I.S."/>
            <person name="Mardanov A.V."/>
            <person name="Ravin N.V."/>
        </authorList>
    </citation>
    <scope>NUCLEOTIDE SEQUENCE [LARGE SCALE GENOMIC DNA]</scope>
    <source>
        <strain evidence="2 3">P105</strain>
    </source>
</reference>
<feature type="domain" description="VOC" evidence="1">
    <location>
        <begin position="4"/>
        <end position="122"/>
    </location>
</feature>
<evidence type="ECO:0000313" key="3">
    <source>
        <dbReference type="Proteomes" id="UP000593892"/>
    </source>
</evidence>
<dbReference type="InterPro" id="IPR029068">
    <property type="entry name" value="Glyas_Bleomycin-R_OHBP_Dase"/>
</dbReference>
<protein>
    <submittedName>
        <fullName evidence="2">VOC family protein</fullName>
    </submittedName>
</protein>
<name>A0A7S7SML5_PALFE</name>
<evidence type="ECO:0000313" key="2">
    <source>
        <dbReference type="EMBL" id="QOY90564.1"/>
    </source>
</evidence>
<dbReference type="Gene3D" id="3.10.180.10">
    <property type="entry name" value="2,3-Dihydroxybiphenyl 1,2-Dioxygenase, domain 1"/>
    <property type="match status" value="1"/>
</dbReference>